<comment type="caution">
    <text evidence="3">The sequence shown here is derived from an EMBL/GenBank/DDBJ whole genome shotgun (WGS) entry which is preliminary data.</text>
</comment>
<evidence type="ECO:0000313" key="4">
    <source>
        <dbReference type="Proteomes" id="UP001222027"/>
    </source>
</evidence>
<dbReference type="EMBL" id="JAQQAF010000007">
    <property type="protein sequence ID" value="KAJ8472053.1"/>
    <property type="molecule type" value="Genomic_DNA"/>
</dbReference>
<sequence>MNHVDGSFAASLSATTTAAVLSAGHGTPSPKPPWLMVPGSRSGDADEDETPSPPAESTTSPTTSSSRSPFLRELRCVGSSDGWLFIINDLGKFSMFNPITEASILLPPVTTFPGVDAVLDPSSDRIHRYALHDTDNDVWRRYRNLSLFGRSDAPNRLPAFGNLIAATESSSDTLFPSLCLSFFTVAPSRSLRQAASVRKADLRDVCKSLKT</sequence>
<evidence type="ECO:0000256" key="1">
    <source>
        <dbReference type="SAM" id="MobiDB-lite"/>
    </source>
</evidence>
<protein>
    <recommendedName>
        <fullName evidence="2">KIB1-4 beta-propeller domain-containing protein</fullName>
    </recommendedName>
</protein>
<feature type="domain" description="KIB1-4 beta-propeller" evidence="2">
    <location>
        <begin position="65"/>
        <end position="128"/>
    </location>
</feature>
<reference evidence="3 4" key="1">
    <citation type="submission" date="2022-12" db="EMBL/GenBank/DDBJ databases">
        <title>Chromosome-scale assembly of the Ensete ventricosum genome.</title>
        <authorList>
            <person name="Dussert Y."/>
            <person name="Stocks J."/>
            <person name="Wendawek A."/>
            <person name="Woldeyes F."/>
            <person name="Nichols R.A."/>
            <person name="Borrell J.S."/>
        </authorList>
    </citation>
    <scope>NUCLEOTIDE SEQUENCE [LARGE SCALE GENOMIC DNA]</scope>
    <source>
        <strain evidence="4">cv. Maze</strain>
        <tissue evidence="3">Seeds</tissue>
    </source>
</reference>
<dbReference type="InterPro" id="IPR005174">
    <property type="entry name" value="KIB1-4_b-propeller"/>
</dbReference>
<feature type="region of interest" description="Disordered" evidence="1">
    <location>
        <begin position="21"/>
        <end position="68"/>
    </location>
</feature>
<dbReference type="Pfam" id="PF03478">
    <property type="entry name" value="Beta-prop_KIB1-4"/>
    <property type="match status" value="1"/>
</dbReference>
<evidence type="ECO:0000313" key="3">
    <source>
        <dbReference type="EMBL" id="KAJ8472053.1"/>
    </source>
</evidence>
<keyword evidence="4" id="KW-1185">Reference proteome</keyword>
<organism evidence="3 4">
    <name type="scientific">Ensete ventricosum</name>
    <name type="common">Abyssinian banana</name>
    <name type="synonym">Musa ensete</name>
    <dbReference type="NCBI Taxonomy" id="4639"/>
    <lineage>
        <taxon>Eukaryota</taxon>
        <taxon>Viridiplantae</taxon>
        <taxon>Streptophyta</taxon>
        <taxon>Embryophyta</taxon>
        <taxon>Tracheophyta</taxon>
        <taxon>Spermatophyta</taxon>
        <taxon>Magnoliopsida</taxon>
        <taxon>Liliopsida</taxon>
        <taxon>Zingiberales</taxon>
        <taxon>Musaceae</taxon>
        <taxon>Ensete</taxon>
    </lineage>
</organism>
<name>A0AAV8QGH7_ENSVE</name>
<evidence type="ECO:0000259" key="2">
    <source>
        <dbReference type="Pfam" id="PF03478"/>
    </source>
</evidence>
<dbReference type="Proteomes" id="UP001222027">
    <property type="component" value="Unassembled WGS sequence"/>
</dbReference>
<dbReference type="AlphaFoldDB" id="A0AAV8QGH7"/>
<accession>A0AAV8QGH7</accession>
<feature type="compositionally biased region" description="Low complexity" evidence="1">
    <location>
        <begin position="55"/>
        <end position="68"/>
    </location>
</feature>
<gene>
    <name evidence="3" type="ORF">OPV22_026396</name>
</gene>
<proteinExistence type="predicted"/>